<sequence length="239" mass="26272">MLTPDRFPSSVGGRQQEPVMTESYPVTQRSRVRRAHERGSHARADVYAVLDASPLCHVGYVVDGAPYVTPTLHWRVGDRVYWHGSAASRFLRAARGMPVCLTCSRMDGYVMARSAFSHSVNYRSAMVFGTANLLEGEEAIAAALRDMIEDFFPGRWETLRPMTDQERKATAILWMDIEEASVKVRDAPPGDGAEGDYPVWAGVIPMRTVLDAPCPAPELPADMPVPEGLAALVASGRLR</sequence>
<dbReference type="EMBL" id="JABEQD010000002">
    <property type="protein sequence ID" value="MBB2167506.1"/>
    <property type="molecule type" value="Genomic_DNA"/>
</dbReference>
<proteinExistence type="predicted"/>
<dbReference type="SUPFAM" id="SSF50475">
    <property type="entry name" value="FMN-binding split barrel"/>
    <property type="match status" value="1"/>
</dbReference>
<dbReference type="Proteomes" id="UP000559860">
    <property type="component" value="Unassembled WGS sequence"/>
</dbReference>
<dbReference type="PANTHER" id="PTHR34071:SF2">
    <property type="entry name" value="FLAVIN-NUCLEOTIDE-BINDING PROTEIN"/>
    <property type="match status" value="1"/>
</dbReference>
<evidence type="ECO:0000313" key="3">
    <source>
        <dbReference type="Proteomes" id="UP000559860"/>
    </source>
</evidence>
<dbReference type="PANTHER" id="PTHR34071">
    <property type="entry name" value="5-NITROIMIDAZOLE ANTIBIOTICS RESISTANCE PROTEIN, NIMA-FAMILY-RELATED PROTEIN-RELATED"/>
    <property type="match status" value="1"/>
</dbReference>
<name>A0A7W4IR32_9PROT</name>
<organism evidence="2 3">
    <name type="scientific">Gluconacetobacter aggeris</name>
    <dbReference type="NCBI Taxonomy" id="1286186"/>
    <lineage>
        <taxon>Bacteria</taxon>
        <taxon>Pseudomonadati</taxon>
        <taxon>Pseudomonadota</taxon>
        <taxon>Alphaproteobacteria</taxon>
        <taxon>Acetobacterales</taxon>
        <taxon>Acetobacteraceae</taxon>
        <taxon>Gluconacetobacter</taxon>
    </lineage>
</organism>
<dbReference type="AlphaFoldDB" id="A0A7W4IR32"/>
<evidence type="ECO:0000256" key="1">
    <source>
        <dbReference type="SAM" id="MobiDB-lite"/>
    </source>
</evidence>
<reference evidence="2 3" key="1">
    <citation type="submission" date="2020-04" db="EMBL/GenBank/DDBJ databases">
        <title>Description of novel Gluconacetobacter.</title>
        <authorList>
            <person name="Sombolestani A."/>
        </authorList>
    </citation>
    <scope>NUCLEOTIDE SEQUENCE [LARGE SCALE GENOMIC DNA]</scope>
    <source>
        <strain evidence="2 3">LMG 27801</strain>
    </source>
</reference>
<feature type="region of interest" description="Disordered" evidence="1">
    <location>
        <begin position="1"/>
        <end position="37"/>
    </location>
</feature>
<comment type="caution">
    <text evidence="2">The sequence shown here is derived from an EMBL/GenBank/DDBJ whole genome shotgun (WGS) entry which is preliminary data.</text>
</comment>
<keyword evidence="3" id="KW-1185">Reference proteome</keyword>
<protein>
    <submittedName>
        <fullName evidence="2">Pyridoxamine 5'-phosphate oxidase family protein</fullName>
    </submittedName>
</protein>
<evidence type="ECO:0000313" key="2">
    <source>
        <dbReference type="EMBL" id="MBB2167506.1"/>
    </source>
</evidence>
<gene>
    <name evidence="2" type="ORF">HLH36_03905</name>
</gene>
<dbReference type="Gene3D" id="2.30.110.10">
    <property type="entry name" value="Electron Transport, Fmn-binding Protein, Chain A"/>
    <property type="match status" value="1"/>
</dbReference>
<dbReference type="InterPro" id="IPR012349">
    <property type="entry name" value="Split_barrel_FMN-bd"/>
</dbReference>
<accession>A0A7W4IR32</accession>
<dbReference type="Pfam" id="PF12900">
    <property type="entry name" value="Pyridox_ox_2"/>
    <property type="match status" value="1"/>
</dbReference>
<dbReference type="InterPro" id="IPR024747">
    <property type="entry name" value="Pyridox_Oxase-rel"/>
</dbReference>